<sequence length="324" mass="34986">MFRLGDAGNHIWKPDGKESVMKKFMNLTRRNCLVFLRDRGAVFFSLLSMLIVLMLMGIFLGNMNEENVVNLLKEYGGVRDVPKDEAHARELVQYWTLAGILVVNAVTVTLTVVGSRVADVSEGRLSSLYSAPVSRGLIALSYVASAVVIGILMCILTLGIALCYIAAAGGTLLSPGALGRIFLLIILNVCVFAVIMYFFALFVKSSSAWSGIATVVGTLVGFVGAIYLPMGSLPTGVASVLKYIPVLHGASLMRRACCGQALKTTFAGTPKELLTEYSEYMGIQVKMGEKAADSFFQALFLTACGIIAFILIVLVQKRKDISDR</sequence>
<reference evidence="1" key="1">
    <citation type="submission" date="2019-04" db="EMBL/GenBank/DDBJ databases">
        <title>Microbes associate with the intestines of laboratory mice.</title>
        <authorList>
            <person name="Navarre W."/>
            <person name="Wong E."/>
            <person name="Huang K."/>
            <person name="Tropini C."/>
            <person name="Ng K."/>
            <person name="Yu B."/>
        </authorList>
    </citation>
    <scope>NUCLEOTIDE SEQUENCE</scope>
    <source>
        <strain evidence="1">NM01_1-7b</strain>
    </source>
</reference>
<keyword evidence="2" id="KW-1185">Reference proteome</keyword>
<evidence type="ECO:0000313" key="2">
    <source>
        <dbReference type="Proteomes" id="UP000304953"/>
    </source>
</evidence>
<name>A0AC61RVB7_9FIRM</name>
<comment type="caution">
    <text evidence="1">The sequence shown here is derived from an EMBL/GenBank/DDBJ whole genome shotgun (WGS) entry which is preliminary data.</text>
</comment>
<accession>A0AC61RVB7</accession>
<proteinExistence type="predicted"/>
<dbReference type="Proteomes" id="UP000304953">
    <property type="component" value="Unassembled WGS sequence"/>
</dbReference>
<organism evidence="1 2">
    <name type="scientific">Petralouisia muris</name>
    <dbReference type="NCBI Taxonomy" id="3032872"/>
    <lineage>
        <taxon>Bacteria</taxon>
        <taxon>Bacillati</taxon>
        <taxon>Bacillota</taxon>
        <taxon>Clostridia</taxon>
        <taxon>Lachnospirales</taxon>
        <taxon>Lachnospiraceae</taxon>
        <taxon>Petralouisia</taxon>
    </lineage>
</organism>
<protein>
    <submittedName>
        <fullName evidence="1">ABC transporter permease</fullName>
    </submittedName>
</protein>
<dbReference type="EMBL" id="SRYA01000027">
    <property type="protein sequence ID" value="TGY95586.1"/>
    <property type="molecule type" value="Genomic_DNA"/>
</dbReference>
<gene>
    <name evidence="1" type="ORF">E5329_14285</name>
</gene>
<evidence type="ECO:0000313" key="1">
    <source>
        <dbReference type="EMBL" id="TGY95586.1"/>
    </source>
</evidence>